<comment type="caution">
    <text evidence="1">The sequence shown here is derived from an EMBL/GenBank/DDBJ whole genome shotgun (WGS) entry which is preliminary data.</text>
</comment>
<evidence type="ECO:0000313" key="1">
    <source>
        <dbReference type="EMBL" id="RRT80167.1"/>
    </source>
</evidence>
<organism evidence="1 2">
    <name type="scientific">Ensete ventricosum</name>
    <name type="common">Abyssinian banana</name>
    <name type="synonym">Musa ensete</name>
    <dbReference type="NCBI Taxonomy" id="4639"/>
    <lineage>
        <taxon>Eukaryota</taxon>
        <taxon>Viridiplantae</taxon>
        <taxon>Streptophyta</taxon>
        <taxon>Embryophyta</taxon>
        <taxon>Tracheophyta</taxon>
        <taxon>Spermatophyta</taxon>
        <taxon>Magnoliopsida</taxon>
        <taxon>Liliopsida</taxon>
        <taxon>Zingiberales</taxon>
        <taxon>Musaceae</taxon>
        <taxon>Ensete</taxon>
    </lineage>
</organism>
<name>A0A427AVL9_ENSVE</name>
<sequence>MTAQVTREWAGIQQFPAATQNKLHELLGKLKQEVCFIFFCLDTLEFISINLGIMLLSLECEHIDNSGDGKGWSREVIHSQLHFRGEGGFCQCFSGNYCQWILSLPSLLMLVLNPPSLLSSSEDVADLAFLCRRLMGSTT</sequence>
<dbReference type="EMBL" id="AMZH03001211">
    <property type="protein sequence ID" value="RRT80167.1"/>
    <property type="molecule type" value="Genomic_DNA"/>
</dbReference>
<reference evidence="1 2" key="1">
    <citation type="journal article" date="2014" name="Agronomy (Basel)">
        <title>A Draft Genome Sequence for Ensete ventricosum, the Drought-Tolerant Tree Against Hunger.</title>
        <authorList>
            <person name="Harrison J."/>
            <person name="Moore K.A."/>
            <person name="Paszkiewicz K."/>
            <person name="Jones T."/>
            <person name="Grant M."/>
            <person name="Ambacheew D."/>
            <person name="Muzemil S."/>
            <person name="Studholme D.J."/>
        </authorList>
    </citation>
    <scope>NUCLEOTIDE SEQUENCE [LARGE SCALE GENOMIC DNA]</scope>
</reference>
<dbReference type="Proteomes" id="UP000287651">
    <property type="component" value="Unassembled WGS sequence"/>
</dbReference>
<proteinExistence type="predicted"/>
<protein>
    <submittedName>
        <fullName evidence="1">Uncharacterized protein</fullName>
    </submittedName>
</protein>
<accession>A0A427AVL9</accession>
<gene>
    <name evidence="1" type="ORF">B296_00021912</name>
</gene>
<dbReference type="AlphaFoldDB" id="A0A427AVL9"/>
<evidence type="ECO:0000313" key="2">
    <source>
        <dbReference type="Proteomes" id="UP000287651"/>
    </source>
</evidence>